<keyword evidence="2" id="KW-0732">Signal</keyword>
<evidence type="ECO:0000256" key="1">
    <source>
        <dbReference type="SAM" id="MobiDB-lite"/>
    </source>
</evidence>
<feature type="region of interest" description="Disordered" evidence="1">
    <location>
        <begin position="32"/>
        <end position="129"/>
    </location>
</feature>
<gene>
    <name evidence="3" type="ORF">PXEA_LOCUS35790</name>
</gene>
<name>A0A448XQF7_9PLAT</name>
<evidence type="ECO:0000256" key="2">
    <source>
        <dbReference type="SAM" id="SignalP"/>
    </source>
</evidence>
<dbReference type="EMBL" id="CAAALY010273957">
    <property type="protein sequence ID" value="VEL42350.1"/>
    <property type="molecule type" value="Genomic_DNA"/>
</dbReference>
<dbReference type="Proteomes" id="UP000784294">
    <property type="component" value="Unassembled WGS sequence"/>
</dbReference>
<sequence length="157" mass="17378">MSLLFVAGFCICYFGTIGRCLIEPSKEDHFDYIHPHDNSTQQCRPFAPYTPGTHDDTRPQRPPRTSRAQSAGMTSSLPASPLNPELSYSQGLSEHASVRVDSFSRDGMQPSDSANVSNRPPHIETSDSRQVAIFPVPETVVAQSTVLLERRAKYVDL</sequence>
<evidence type="ECO:0000313" key="4">
    <source>
        <dbReference type="Proteomes" id="UP000784294"/>
    </source>
</evidence>
<organism evidence="3 4">
    <name type="scientific">Protopolystoma xenopodis</name>
    <dbReference type="NCBI Taxonomy" id="117903"/>
    <lineage>
        <taxon>Eukaryota</taxon>
        <taxon>Metazoa</taxon>
        <taxon>Spiralia</taxon>
        <taxon>Lophotrochozoa</taxon>
        <taxon>Platyhelminthes</taxon>
        <taxon>Monogenea</taxon>
        <taxon>Polyopisthocotylea</taxon>
        <taxon>Polystomatidea</taxon>
        <taxon>Polystomatidae</taxon>
        <taxon>Protopolystoma</taxon>
    </lineage>
</organism>
<dbReference type="AlphaFoldDB" id="A0A448XQF7"/>
<accession>A0A448XQF7</accession>
<protein>
    <submittedName>
        <fullName evidence="3">Uncharacterized protein</fullName>
    </submittedName>
</protein>
<feature type="signal peptide" evidence="2">
    <location>
        <begin position="1"/>
        <end position="18"/>
    </location>
</feature>
<reference evidence="3" key="1">
    <citation type="submission" date="2018-11" db="EMBL/GenBank/DDBJ databases">
        <authorList>
            <consortium name="Pathogen Informatics"/>
        </authorList>
    </citation>
    <scope>NUCLEOTIDE SEQUENCE</scope>
</reference>
<evidence type="ECO:0000313" key="3">
    <source>
        <dbReference type="EMBL" id="VEL42350.1"/>
    </source>
</evidence>
<proteinExistence type="predicted"/>
<comment type="caution">
    <text evidence="3">The sequence shown here is derived from an EMBL/GenBank/DDBJ whole genome shotgun (WGS) entry which is preliminary data.</text>
</comment>
<keyword evidence="4" id="KW-1185">Reference proteome</keyword>
<feature type="chain" id="PRO_5019047554" evidence="2">
    <location>
        <begin position="19"/>
        <end position="157"/>
    </location>
</feature>
<feature type="compositionally biased region" description="Polar residues" evidence="1">
    <location>
        <begin position="66"/>
        <end position="78"/>
    </location>
</feature>